<feature type="transmembrane region" description="Helical" evidence="5">
    <location>
        <begin position="53"/>
        <end position="74"/>
    </location>
</feature>
<dbReference type="PANTHER" id="PTHR37955">
    <property type="entry name" value="TELLURITE RESISTANCE PROTEIN TEHA"/>
    <property type="match status" value="1"/>
</dbReference>
<keyword evidence="3 5" id="KW-1133">Transmembrane helix</keyword>
<comment type="caution">
    <text evidence="6">The sequence shown here is derived from an EMBL/GenBank/DDBJ whole genome shotgun (WGS) entry which is preliminary data.</text>
</comment>
<evidence type="ECO:0000313" key="6">
    <source>
        <dbReference type="EMBL" id="CDH43219.1"/>
    </source>
</evidence>
<comment type="subcellular location">
    <subcellularLocation>
        <location evidence="1">Membrane</location>
        <topology evidence="1">Multi-pass membrane protein</topology>
    </subcellularLocation>
</comment>
<evidence type="ECO:0000256" key="2">
    <source>
        <dbReference type="ARBA" id="ARBA00022692"/>
    </source>
</evidence>
<sequence>MTAILLAPPSVGFIAYIRLTGSVDAFGRILYYTALFLALLLASNAVRFLRSPFFISAWAYSFPLAALTIATLVMSTHLPLPLFPLLGFGLLVLLSVVVAVLTGRTLLAVRRQEICAPE</sequence>
<dbReference type="InterPro" id="IPR038665">
    <property type="entry name" value="Voltage-dep_anion_channel_sf"/>
</dbReference>
<evidence type="ECO:0000256" key="1">
    <source>
        <dbReference type="ARBA" id="ARBA00004141"/>
    </source>
</evidence>
<evidence type="ECO:0000256" key="5">
    <source>
        <dbReference type="SAM" id="Phobius"/>
    </source>
</evidence>
<feature type="transmembrane region" description="Helical" evidence="5">
    <location>
        <begin position="29"/>
        <end position="46"/>
    </location>
</feature>
<evidence type="ECO:0000313" key="7">
    <source>
        <dbReference type="Proteomes" id="UP000019184"/>
    </source>
</evidence>
<reference evidence="6 7" key="1">
    <citation type="journal article" date="2014" name="ISME J.">
        <title>Candidatus Competibacter-lineage genomes retrieved from metagenomes reveal functional metabolic diversity.</title>
        <authorList>
            <person name="McIlroy S.J."/>
            <person name="Albertsen M."/>
            <person name="Andresen E.K."/>
            <person name="Saunders A.M."/>
            <person name="Kristiansen R."/>
            <person name="Stokholm-Bjerregaard M."/>
            <person name="Nielsen K.L."/>
            <person name="Nielsen P.H."/>
        </authorList>
    </citation>
    <scope>NUCLEOTIDE SEQUENCE [LARGE SCALE GENOMIC DNA]</scope>
    <source>
        <strain evidence="6 7">Run_B_J11</strain>
    </source>
</reference>
<name>A0A7U7G7K5_9GAMM</name>
<dbReference type="Proteomes" id="UP000019184">
    <property type="component" value="Unassembled WGS sequence"/>
</dbReference>
<keyword evidence="7" id="KW-1185">Reference proteome</keyword>
<evidence type="ECO:0000256" key="4">
    <source>
        <dbReference type="ARBA" id="ARBA00023136"/>
    </source>
</evidence>
<dbReference type="GO" id="GO:0005886">
    <property type="term" value="C:plasma membrane"/>
    <property type="evidence" value="ECO:0007669"/>
    <property type="project" value="TreeGrafter"/>
</dbReference>
<accession>A0A7U7G7K5</accession>
<gene>
    <name evidence="6" type="ORF">BN874_110021</name>
</gene>
<dbReference type="PANTHER" id="PTHR37955:SF1">
    <property type="entry name" value="DEP DOMAIN-CONTAINING PROTEIN"/>
    <property type="match status" value="1"/>
</dbReference>
<evidence type="ECO:0000256" key="3">
    <source>
        <dbReference type="ARBA" id="ARBA00022989"/>
    </source>
</evidence>
<keyword evidence="4 5" id="KW-0472">Membrane</keyword>
<dbReference type="GO" id="GO:0046583">
    <property type="term" value="F:monoatomic cation efflux transmembrane transporter activity"/>
    <property type="evidence" value="ECO:0007669"/>
    <property type="project" value="TreeGrafter"/>
</dbReference>
<proteinExistence type="predicted"/>
<dbReference type="EMBL" id="CBTK010000013">
    <property type="protein sequence ID" value="CDH43219.1"/>
    <property type="molecule type" value="Genomic_DNA"/>
</dbReference>
<dbReference type="RefSeq" id="WP_051497268.1">
    <property type="nucleotide sequence ID" value="NZ_CBTK010000013.1"/>
</dbReference>
<dbReference type="InterPro" id="IPR052951">
    <property type="entry name" value="Tellurite_res_ion_channel"/>
</dbReference>
<protein>
    <submittedName>
        <fullName evidence="6">Tellurite resistance protein-like permease</fullName>
    </submittedName>
</protein>
<dbReference type="Pfam" id="PF03595">
    <property type="entry name" value="SLAC1"/>
    <property type="match status" value="1"/>
</dbReference>
<feature type="transmembrane region" description="Helical" evidence="5">
    <location>
        <begin position="80"/>
        <end position="101"/>
    </location>
</feature>
<dbReference type="AlphaFoldDB" id="A0A7U7G7K5"/>
<dbReference type="OrthoDB" id="309023at2"/>
<keyword evidence="2 5" id="KW-0812">Transmembrane</keyword>
<organism evidence="6 7">
    <name type="scientific">Candidatus Contendobacter odensis Run_B_J11</name>
    <dbReference type="NCBI Taxonomy" id="1400861"/>
    <lineage>
        <taxon>Bacteria</taxon>
        <taxon>Pseudomonadati</taxon>
        <taxon>Pseudomonadota</taxon>
        <taxon>Gammaproteobacteria</taxon>
        <taxon>Candidatus Competibacteraceae</taxon>
        <taxon>Candidatus Contendibacter</taxon>
    </lineage>
</organism>
<dbReference type="Gene3D" id="1.50.10.150">
    <property type="entry name" value="Voltage-dependent anion channel"/>
    <property type="match status" value="1"/>
</dbReference>
<dbReference type="InterPro" id="IPR004695">
    <property type="entry name" value="SLAC1/Mae1/Ssu1/TehA"/>
</dbReference>